<gene>
    <name evidence="2" type="ORF">AVDCRST_MAG91-141</name>
</gene>
<evidence type="ECO:0000313" key="2">
    <source>
        <dbReference type="EMBL" id="CAA9483419.1"/>
    </source>
</evidence>
<organism evidence="2">
    <name type="scientific">uncultured Sphingomonadaceae bacterium</name>
    <dbReference type="NCBI Taxonomy" id="169976"/>
    <lineage>
        <taxon>Bacteria</taxon>
        <taxon>Pseudomonadati</taxon>
        <taxon>Pseudomonadota</taxon>
        <taxon>Alphaproteobacteria</taxon>
        <taxon>Sphingomonadales</taxon>
        <taxon>Sphingomonadaceae</taxon>
        <taxon>environmental samples</taxon>
    </lineage>
</organism>
<name>A0A6J4RW34_9SPHN</name>
<accession>A0A6J4RW34</accession>
<proteinExistence type="predicted"/>
<protein>
    <submittedName>
        <fullName evidence="2">Uncharacterized protein</fullName>
    </submittedName>
</protein>
<evidence type="ECO:0000256" key="1">
    <source>
        <dbReference type="SAM" id="MobiDB-lite"/>
    </source>
</evidence>
<sequence length="41" mass="4723">MPITDWNWGKCVMQRQPRSPASKNSAERAGDRMEANRTSRC</sequence>
<feature type="region of interest" description="Disordered" evidence="1">
    <location>
        <begin position="1"/>
        <end position="41"/>
    </location>
</feature>
<dbReference type="EMBL" id="CADCVX010000034">
    <property type="protein sequence ID" value="CAA9483419.1"/>
    <property type="molecule type" value="Genomic_DNA"/>
</dbReference>
<dbReference type="AlphaFoldDB" id="A0A6J4RW34"/>
<reference evidence="2" key="1">
    <citation type="submission" date="2020-02" db="EMBL/GenBank/DDBJ databases">
        <authorList>
            <person name="Meier V. D."/>
        </authorList>
    </citation>
    <scope>NUCLEOTIDE SEQUENCE</scope>
    <source>
        <strain evidence="2">AVDCRST_MAG91</strain>
    </source>
</reference>
<feature type="compositionally biased region" description="Basic and acidic residues" evidence="1">
    <location>
        <begin position="25"/>
        <end position="41"/>
    </location>
</feature>